<dbReference type="AlphaFoldDB" id="A0AAC9VHR2"/>
<gene>
    <name evidence="1" type="ORF">CJJ18_03100</name>
</gene>
<reference evidence="1" key="1">
    <citation type="submission" date="2017-08" db="EMBL/GenBank/DDBJ databases">
        <title>Genome sequence of Candidatus Hamiltonella defensa from Acyrthosiphon pisum strain MI47.</title>
        <authorList>
            <person name="Patel V.A."/>
            <person name="Chevignon G."/>
            <person name="Russell J.A."/>
            <person name="Oliver K.M."/>
        </authorList>
    </citation>
    <scope>NUCLEOTIDE SEQUENCE</scope>
    <source>
        <strain evidence="1">MI47</strain>
    </source>
</reference>
<accession>A0AAC9VHR2</accession>
<dbReference type="RefSeq" id="WP_095034049.1">
    <property type="nucleotide sequence ID" value="NZ_CADIJI010000002.1"/>
</dbReference>
<organism evidence="1 2">
    <name type="scientific">Candidatus Williamhamiltonella defendens</name>
    <dbReference type="NCBI Taxonomy" id="138072"/>
    <lineage>
        <taxon>Bacteria</taxon>
        <taxon>Pseudomonadati</taxon>
        <taxon>Pseudomonadota</taxon>
        <taxon>Gammaproteobacteria</taxon>
        <taxon>Enterobacterales</taxon>
        <taxon>Enterobacteriaceae</taxon>
        <taxon>aphid secondary symbionts</taxon>
        <taxon>Candidatus Williamhamiltonella</taxon>
    </lineage>
</organism>
<dbReference type="EMBL" id="CP022932">
    <property type="protein sequence ID" value="ASV33233.1"/>
    <property type="molecule type" value="Genomic_DNA"/>
</dbReference>
<dbReference type="Proteomes" id="UP000792865">
    <property type="component" value="Chromosome"/>
</dbReference>
<evidence type="ECO:0000313" key="2">
    <source>
        <dbReference type="Proteomes" id="UP000792865"/>
    </source>
</evidence>
<name>A0AAC9VHR2_9ENTR</name>
<sequence>MFGQKGLSVEHFASPKELLSHLHFNAKKLKNYLLNQKLEEHEIEMAITLLKEKIKITPSLTTILEGEKEDKKIIIDFII</sequence>
<protein>
    <submittedName>
        <fullName evidence="1">Uncharacterized protein</fullName>
    </submittedName>
</protein>
<evidence type="ECO:0000313" key="1">
    <source>
        <dbReference type="EMBL" id="ASV33233.1"/>
    </source>
</evidence>
<proteinExistence type="predicted"/>